<proteinExistence type="predicted"/>
<dbReference type="RefSeq" id="WP_041049047.1">
    <property type="nucleotide sequence ID" value="NZ_JXAK01000033.1"/>
</dbReference>
<accession>A0ABR5AG46</accession>
<dbReference type="EMBL" id="JXAK01000033">
    <property type="protein sequence ID" value="KIL39678.1"/>
    <property type="molecule type" value="Genomic_DNA"/>
</dbReference>
<evidence type="ECO:0000313" key="3">
    <source>
        <dbReference type="Proteomes" id="UP000031967"/>
    </source>
</evidence>
<feature type="coiled-coil region" evidence="1">
    <location>
        <begin position="113"/>
        <end position="147"/>
    </location>
</feature>
<keyword evidence="3" id="KW-1185">Reference proteome</keyword>
<evidence type="ECO:0000313" key="2">
    <source>
        <dbReference type="EMBL" id="KIL39678.1"/>
    </source>
</evidence>
<name>A0ABR5AG46_9BACL</name>
<sequence length="201" mass="23180">MTSIRGRPAKYTDDDLKQLLVEVASKRPGMKINPSMLEKETGVKRHVWLRRMGTVIDELNKPAVLSTNDDTRLPNPNVTELVETYWNNKSGLIKALAHYNETLDQLYEQAKLYTEILEQKNDLQAQLELKEKENKKLQAEVNYYKNLYFETAVKSTYNIFQEEEGLSNVVSINKNKDKALSLDLVSRYSELFEGGNEETSE</sequence>
<keyword evidence="1" id="KW-0175">Coiled coil</keyword>
<protein>
    <submittedName>
        <fullName evidence="2">Uncharacterized protein</fullName>
    </submittedName>
</protein>
<gene>
    <name evidence="2" type="ORF">SD70_18780</name>
</gene>
<organism evidence="2 3">
    <name type="scientific">Gordoniibacillus kamchatkensis</name>
    <dbReference type="NCBI Taxonomy" id="1590651"/>
    <lineage>
        <taxon>Bacteria</taxon>
        <taxon>Bacillati</taxon>
        <taxon>Bacillota</taxon>
        <taxon>Bacilli</taxon>
        <taxon>Bacillales</taxon>
        <taxon>Paenibacillaceae</taxon>
        <taxon>Gordoniibacillus</taxon>
    </lineage>
</organism>
<reference evidence="2 3" key="1">
    <citation type="submission" date="2014-12" db="EMBL/GenBank/DDBJ databases">
        <title>Draft genome sequence of Paenibacillus kamchatkensis strain B-2647.</title>
        <authorList>
            <person name="Karlyshev A.V."/>
            <person name="Kudryashova E.B."/>
        </authorList>
    </citation>
    <scope>NUCLEOTIDE SEQUENCE [LARGE SCALE GENOMIC DNA]</scope>
    <source>
        <strain evidence="2 3">VKM B-2647</strain>
    </source>
</reference>
<evidence type="ECO:0000256" key="1">
    <source>
        <dbReference type="SAM" id="Coils"/>
    </source>
</evidence>
<comment type="caution">
    <text evidence="2">The sequence shown here is derived from an EMBL/GenBank/DDBJ whole genome shotgun (WGS) entry which is preliminary data.</text>
</comment>
<dbReference type="Proteomes" id="UP000031967">
    <property type="component" value="Unassembled WGS sequence"/>
</dbReference>